<dbReference type="AlphaFoldDB" id="A0A8H5MA18"/>
<evidence type="ECO:0000313" key="3">
    <source>
        <dbReference type="Proteomes" id="UP000565441"/>
    </source>
</evidence>
<name>A0A8H5MA18_9AGAR</name>
<dbReference type="OrthoDB" id="2793621at2759"/>
<accession>A0A8H5MA18</accession>
<reference evidence="2 3" key="1">
    <citation type="journal article" date="2020" name="ISME J.">
        <title>Uncovering the hidden diversity of litter-decomposition mechanisms in mushroom-forming fungi.</title>
        <authorList>
            <person name="Floudas D."/>
            <person name="Bentzer J."/>
            <person name="Ahren D."/>
            <person name="Johansson T."/>
            <person name="Persson P."/>
            <person name="Tunlid A."/>
        </authorList>
    </citation>
    <scope>NUCLEOTIDE SEQUENCE [LARGE SCALE GENOMIC DNA]</scope>
    <source>
        <strain evidence="2 3">CBS 661.87</strain>
    </source>
</reference>
<feature type="region of interest" description="Disordered" evidence="1">
    <location>
        <begin position="108"/>
        <end position="143"/>
    </location>
</feature>
<comment type="caution">
    <text evidence="2">The sequence shown here is derived from an EMBL/GenBank/DDBJ whole genome shotgun (WGS) entry which is preliminary data.</text>
</comment>
<gene>
    <name evidence="2" type="ORF">D9615_002326</name>
</gene>
<feature type="compositionally biased region" description="Basic and acidic residues" evidence="1">
    <location>
        <begin position="113"/>
        <end position="123"/>
    </location>
</feature>
<dbReference type="EMBL" id="JAACJP010000003">
    <property type="protein sequence ID" value="KAF5386031.1"/>
    <property type="molecule type" value="Genomic_DNA"/>
</dbReference>
<sequence length="251" mass="28014">MGFSSHAKRKVSQDSDFPRTFSWSTSFDTIQSRKPYAQSIPSDIPRFDVFETVLDIAPTITAILDRTTLNVDFDYSCLDELDDQLLFFPTDAFAAICWAEAVDKSAGPYPGHLESRVPEKSNEQVEGLGASSDESESDSDECHSFNEDTIPLLEIQTCSDIVDAPAMTLTVSVQPAFLDASHEPSEKIETKRQVLTSFEFVTLEHRPTQFNPAESIGYFPVPSYQHKVKTTGIGAFCTYLHLHRRKSSVVT</sequence>
<evidence type="ECO:0000256" key="1">
    <source>
        <dbReference type="SAM" id="MobiDB-lite"/>
    </source>
</evidence>
<evidence type="ECO:0000313" key="2">
    <source>
        <dbReference type="EMBL" id="KAF5386031.1"/>
    </source>
</evidence>
<keyword evidence="3" id="KW-1185">Reference proteome</keyword>
<dbReference type="Proteomes" id="UP000565441">
    <property type="component" value="Unassembled WGS sequence"/>
</dbReference>
<protein>
    <submittedName>
        <fullName evidence="2">Uncharacterized protein</fullName>
    </submittedName>
</protein>
<proteinExistence type="predicted"/>
<organism evidence="2 3">
    <name type="scientific">Tricholomella constricta</name>
    <dbReference type="NCBI Taxonomy" id="117010"/>
    <lineage>
        <taxon>Eukaryota</taxon>
        <taxon>Fungi</taxon>
        <taxon>Dikarya</taxon>
        <taxon>Basidiomycota</taxon>
        <taxon>Agaricomycotina</taxon>
        <taxon>Agaricomycetes</taxon>
        <taxon>Agaricomycetidae</taxon>
        <taxon>Agaricales</taxon>
        <taxon>Tricholomatineae</taxon>
        <taxon>Lyophyllaceae</taxon>
        <taxon>Tricholomella</taxon>
    </lineage>
</organism>